<accession>A0A4D6WZN5</accession>
<dbReference type="GO" id="GO:0019843">
    <property type="term" value="F:rRNA binding"/>
    <property type="evidence" value="ECO:0007669"/>
    <property type="project" value="UniProtKB-KW"/>
</dbReference>
<dbReference type="Gene3D" id="3.40.1370.10">
    <property type="match status" value="1"/>
</dbReference>
<comment type="function">
    <text evidence="1">Probably binds the 23S rRNA.</text>
</comment>
<gene>
    <name evidence="10" type="primary">rpl4</name>
</gene>
<evidence type="ECO:0000256" key="6">
    <source>
        <dbReference type="ARBA" id="ARBA00023274"/>
    </source>
</evidence>
<evidence type="ECO:0000256" key="5">
    <source>
        <dbReference type="ARBA" id="ARBA00022980"/>
    </source>
</evidence>
<reference evidence="10" key="1">
    <citation type="journal article" date="2019" name="Mol. Phylogenet. Evol.">
        <title>Morphological evolution and classification of the red algal order Ceramiales inferred using plastid phylogenomics.</title>
        <authorList>
            <person name="Diaz-Tapia P."/>
            <person name="Pasella M.M."/>
            <person name="Verbruggen H."/>
            <person name="Maggs C.A."/>
        </authorList>
    </citation>
    <scope>NUCLEOTIDE SEQUENCE</scope>
    <source>
        <strain evidence="10">PD2766_6</strain>
    </source>
</reference>
<dbReference type="HAMAP" id="MF_01328_B">
    <property type="entry name" value="Ribosomal_uL4_B"/>
    <property type="match status" value="1"/>
</dbReference>
<reference evidence="10" key="2">
    <citation type="submission" date="2019-04" db="EMBL/GenBank/DDBJ databases">
        <authorList>
            <person name="Pasella M."/>
        </authorList>
    </citation>
    <scope>NUCLEOTIDE SEQUENCE</scope>
    <source>
        <strain evidence="10">PD2766_6</strain>
    </source>
</reference>
<dbReference type="PANTHER" id="PTHR10746">
    <property type="entry name" value="50S RIBOSOMAL PROTEIN L4"/>
    <property type="match status" value="1"/>
</dbReference>
<keyword evidence="4" id="KW-0694">RNA-binding</keyword>
<protein>
    <recommendedName>
        <fullName evidence="7">Large ribosomal subunit protein uL4c</fullName>
    </recommendedName>
    <alternativeName>
        <fullName evidence="8">50S ribosomal protein L4, chloroplastic</fullName>
    </alternativeName>
</protein>
<dbReference type="AlphaFoldDB" id="A0A4D6WZN5"/>
<feature type="compositionally biased region" description="Basic residues" evidence="9">
    <location>
        <begin position="70"/>
        <end position="81"/>
    </location>
</feature>
<evidence type="ECO:0000256" key="9">
    <source>
        <dbReference type="SAM" id="MobiDB-lite"/>
    </source>
</evidence>
<keyword evidence="5 10" id="KW-0689">Ribosomal protein</keyword>
<geneLocation type="plastid" evidence="10"/>
<dbReference type="Pfam" id="PF00573">
    <property type="entry name" value="Ribosomal_L4"/>
    <property type="match status" value="1"/>
</dbReference>
<dbReference type="InterPro" id="IPR002136">
    <property type="entry name" value="Ribosomal_uL4"/>
</dbReference>
<keyword evidence="6" id="KW-0687">Ribonucleoprotein</keyword>
<name>A0A4D6WZN5_9FLOR</name>
<evidence type="ECO:0000256" key="4">
    <source>
        <dbReference type="ARBA" id="ARBA00022884"/>
    </source>
</evidence>
<evidence type="ECO:0000256" key="3">
    <source>
        <dbReference type="ARBA" id="ARBA00022730"/>
    </source>
</evidence>
<dbReference type="InterPro" id="IPR013005">
    <property type="entry name" value="Ribosomal_uL4-like"/>
</dbReference>
<proteinExistence type="inferred from homology"/>
<sequence>MIINQQLTYNIQPIKNDNVNSKISSLSIDLKIYNNPQKSAYLIHKVLKSHLYQNRQGTANTKTRSEVRGGGKKPWKQKGTGRARAGSKNSPLWKGGGVTFGPKSKHYSCKTNKKEKKLALQNILYNKFEQTTLVENLVNDINKPNTKEFLNRLNQIGLNISSNHKILLIVKNKTHNLYLSIRNIPNIDLIAANNLNILSLLKSDTLIITQDGLQEINNIYIK</sequence>
<evidence type="ECO:0000256" key="8">
    <source>
        <dbReference type="ARBA" id="ARBA00035387"/>
    </source>
</evidence>
<keyword evidence="3" id="KW-0699">rRNA-binding</keyword>
<evidence type="ECO:0000256" key="2">
    <source>
        <dbReference type="ARBA" id="ARBA00010528"/>
    </source>
</evidence>
<dbReference type="InterPro" id="IPR023574">
    <property type="entry name" value="Ribosomal_uL4_dom_sf"/>
</dbReference>
<dbReference type="PANTHER" id="PTHR10746:SF17">
    <property type="entry name" value="LARGE RIBOSOMAL SUBUNIT PROTEIN UL4C"/>
    <property type="match status" value="1"/>
</dbReference>
<comment type="similarity">
    <text evidence="2">Belongs to the universal ribosomal protein uL4 family.</text>
</comment>
<dbReference type="GO" id="GO:0006412">
    <property type="term" value="P:translation"/>
    <property type="evidence" value="ECO:0007669"/>
    <property type="project" value="InterPro"/>
</dbReference>
<dbReference type="SUPFAM" id="SSF52166">
    <property type="entry name" value="Ribosomal protein L4"/>
    <property type="match status" value="1"/>
</dbReference>
<evidence type="ECO:0000256" key="7">
    <source>
        <dbReference type="ARBA" id="ARBA00035208"/>
    </source>
</evidence>
<organism evidence="10">
    <name type="scientific">Wrangelia sp</name>
    <dbReference type="NCBI Taxonomy" id="2575620"/>
    <lineage>
        <taxon>Eukaryota</taxon>
        <taxon>Rhodophyta</taxon>
        <taxon>Florideophyceae</taxon>
        <taxon>Rhodymeniophycidae</taxon>
        <taxon>Ceramiales</taxon>
        <taxon>Ceramiaceae</taxon>
        <taxon>Wrangelia</taxon>
    </lineage>
</organism>
<evidence type="ECO:0000256" key="1">
    <source>
        <dbReference type="ARBA" id="ARBA00004083"/>
    </source>
</evidence>
<dbReference type="GO" id="GO:0003735">
    <property type="term" value="F:structural constituent of ribosome"/>
    <property type="evidence" value="ECO:0007669"/>
    <property type="project" value="InterPro"/>
</dbReference>
<dbReference type="GO" id="GO:1990904">
    <property type="term" value="C:ribonucleoprotein complex"/>
    <property type="evidence" value="ECO:0007669"/>
    <property type="project" value="UniProtKB-KW"/>
</dbReference>
<feature type="region of interest" description="Disordered" evidence="9">
    <location>
        <begin position="56"/>
        <end position="88"/>
    </location>
</feature>
<dbReference type="EMBL" id="MK814742">
    <property type="protein sequence ID" value="QCI08933.1"/>
    <property type="molecule type" value="Genomic_DNA"/>
</dbReference>
<dbReference type="GO" id="GO:0005840">
    <property type="term" value="C:ribosome"/>
    <property type="evidence" value="ECO:0007669"/>
    <property type="project" value="UniProtKB-KW"/>
</dbReference>
<dbReference type="NCBIfam" id="TIGR03953">
    <property type="entry name" value="rplD_bact"/>
    <property type="match status" value="1"/>
</dbReference>
<evidence type="ECO:0000313" key="10">
    <source>
        <dbReference type="EMBL" id="QCI08933.1"/>
    </source>
</evidence>
<keyword evidence="10" id="KW-0934">Plastid</keyword>